<protein>
    <submittedName>
        <fullName evidence="3">Uncharacterized protein</fullName>
    </submittedName>
</protein>
<keyword evidence="4" id="KW-1185">Reference proteome</keyword>
<organism evidence="3 4">
    <name type="scientific">Naegleria lovaniensis</name>
    <name type="common">Amoeba</name>
    <dbReference type="NCBI Taxonomy" id="51637"/>
    <lineage>
        <taxon>Eukaryota</taxon>
        <taxon>Discoba</taxon>
        <taxon>Heterolobosea</taxon>
        <taxon>Tetramitia</taxon>
        <taxon>Eutetramitia</taxon>
        <taxon>Vahlkampfiidae</taxon>
        <taxon>Naegleria</taxon>
    </lineage>
</organism>
<feature type="transmembrane region" description="Helical" evidence="2">
    <location>
        <begin position="136"/>
        <end position="153"/>
    </location>
</feature>
<dbReference type="AlphaFoldDB" id="A0AA88KKU2"/>
<accession>A0AA88KKU2</accession>
<evidence type="ECO:0000256" key="2">
    <source>
        <dbReference type="SAM" id="Phobius"/>
    </source>
</evidence>
<evidence type="ECO:0000256" key="1">
    <source>
        <dbReference type="SAM" id="MobiDB-lite"/>
    </source>
</evidence>
<feature type="compositionally biased region" description="Basic and acidic residues" evidence="1">
    <location>
        <begin position="101"/>
        <end position="130"/>
    </location>
</feature>
<evidence type="ECO:0000313" key="3">
    <source>
        <dbReference type="EMBL" id="KAG2378179.1"/>
    </source>
</evidence>
<comment type="caution">
    <text evidence="3">The sequence shown here is derived from an EMBL/GenBank/DDBJ whole genome shotgun (WGS) entry which is preliminary data.</text>
</comment>
<feature type="compositionally biased region" description="Polar residues" evidence="1">
    <location>
        <begin position="45"/>
        <end position="70"/>
    </location>
</feature>
<dbReference type="GeneID" id="68100776"/>
<feature type="region of interest" description="Disordered" evidence="1">
    <location>
        <begin position="45"/>
        <end position="74"/>
    </location>
</feature>
<evidence type="ECO:0000313" key="4">
    <source>
        <dbReference type="Proteomes" id="UP000816034"/>
    </source>
</evidence>
<keyword evidence="2" id="KW-1133">Transmembrane helix</keyword>
<keyword evidence="2" id="KW-0472">Membrane</keyword>
<gene>
    <name evidence="3" type="ORF">C9374_008322</name>
</gene>
<dbReference type="EMBL" id="PYSW02000034">
    <property type="protein sequence ID" value="KAG2378179.1"/>
    <property type="molecule type" value="Genomic_DNA"/>
</dbReference>
<sequence length="154" mass="17766">MKEEVVKKNQILLMDGRNEYEYDEIDESTCPENVHASSTFDTVSSMNHFESNHGNSSSGSPTCDFSSPQKHPNEEAHVGNTFTCLRHDDVYRKIGSIQGAKHHELQQEKEHIKSMTSDSKEASSHLKTPEEKQRHYSLVEMLFSFLSFWFHLFL</sequence>
<reference evidence="3 4" key="1">
    <citation type="journal article" date="2018" name="BMC Genomics">
        <title>The genome of Naegleria lovaniensis, the basis for a comparative approach to unravel pathogenicity factors of the human pathogenic amoeba N. fowleri.</title>
        <authorList>
            <person name="Liechti N."/>
            <person name="Schurch N."/>
            <person name="Bruggmann R."/>
            <person name="Wittwer M."/>
        </authorList>
    </citation>
    <scope>NUCLEOTIDE SEQUENCE [LARGE SCALE GENOMIC DNA]</scope>
    <source>
        <strain evidence="3 4">ATCC 30569</strain>
    </source>
</reference>
<proteinExistence type="predicted"/>
<keyword evidence="2" id="KW-0812">Transmembrane</keyword>
<name>A0AA88KKU2_NAELO</name>
<dbReference type="RefSeq" id="XP_044545441.1">
    <property type="nucleotide sequence ID" value="XM_044698386.1"/>
</dbReference>
<dbReference type="Proteomes" id="UP000816034">
    <property type="component" value="Unassembled WGS sequence"/>
</dbReference>
<feature type="region of interest" description="Disordered" evidence="1">
    <location>
        <begin position="98"/>
        <end position="130"/>
    </location>
</feature>